<protein>
    <submittedName>
        <fullName evidence="2">Uncharacterized protein</fullName>
    </submittedName>
</protein>
<feature type="region of interest" description="Disordered" evidence="1">
    <location>
        <begin position="148"/>
        <end position="177"/>
    </location>
</feature>
<sequence length="466" mass="52914">MPAISPVSNIPAISNATIEDNSSLPNIASWYTEQGKKNKGCFCGYICFVKEIGKSQTTRVEEPIIRRFQNMPYETPEEKVKKYTIRLKNGETIKKSMKRLYELNADLAAYHECNTARYVKRYLSCPEFGKYAARLERKFDYLASQEQKARSNEIEGEEEEEEEDKSKETDLTSSNVSNSLLRMSIPKIVISEPSRNNLFDDTECMSTSPSEAQEPSSKNKNYPVHSSEKKNPNSPRVLGCEDMFKSRRDRQKMYSGSSKSANCPTLSSLARRVIDNNLNSFIKVSRLFISSLKDLLLTFNVDQLNQIAETNPEITPDVDKQFFSRLLREFPTEAGLDTMGKTYRQYYFDLVAEKTKKHNLKLEMLKAKIGKTSSQQPGRRTLMIDTQIARSNSPIKRLVKPTPAQESTKSSSASDPINSQNLSSKKNSPNSKVSPRQAENRAGMSSKKEAKKTAPMMAKCLRQMKR</sequence>
<keyword evidence="3" id="KW-1185">Reference proteome</keyword>
<feature type="compositionally biased region" description="Polar residues" evidence="1">
    <location>
        <begin position="199"/>
        <end position="220"/>
    </location>
</feature>
<feature type="compositionally biased region" description="Polar residues" evidence="1">
    <location>
        <begin position="404"/>
        <end position="417"/>
    </location>
</feature>
<dbReference type="EnsemblMetazoa" id="CJA05658.1">
    <property type="protein sequence ID" value="CJA05658.1"/>
    <property type="gene ID" value="WBGene00124862"/>
</dbReference>
<dbReference type="PANTHER" id="PTHR15141">
    <property type="entry name" value="TRANSCRIPTION ELONGATION FACTOR B POLYPEPTIDE 3"/>
    <property type="match status" value="1"/>
</dbReference>
<organism evidence="2 3">
    <name type="scientific">Caenorhabditis japonica</name>
    <dbReference type="NCBI Taxonomy" id="281687"/>
    <lineage>
        <taxon>Eukaryota</taxon>
        <taxon>Metazoa</taxon>
        <taxon>Ecdysozoa</taxon>
        <taxon>Nematoda</taxon>
        <taxon>Chromadorea</taxon>
        <taxon>Rhabditida</taxon>
        <taxon>Rhabditina</taxon>
        <taxon>Rhabditomorpha</taxon>
        <taxon>Rhabditoidea</taxon>
        <taxon>Rhabditidae</taxon>
        <taxon>Peloderinae</taxon>
        <taxon>Caenorhabditis</taxon>
    </lineage>
</organism>
<dbReference type="AlphaFoldDB" id="A0A8R1HM07"/>
<dbReference type="Pfam" id="PF06881">
    <property type="entry name" value="Elongin_A"/>
    <property type="match status" value="1"/>
</dbReference>
<dbReference type="PANTHER" id="PTHR15141:SF76">
    <property type="entry name" value="TRANSCRIPTION ELONGATION FACTOR B POLYPEPTIDE 3"/>
    <property type="match status" value="1"/>
</dbReference>
<dbReference type="Proteomes" id="UP000005237">
    <property type="component" value="Unassembled WGS sequence"/>
</dbReference>
<feature type="compositionally biased region" description="Low complexity" evidence="1">
    <location>
        <begin position="418"/>
        <end position="434"/>
    </location>
</feature>
<feature type="region of interest" description="Disordered" evidence="1">
    <location>
        <begin position="392"/>
        <end position="466"/>
    </location>
</feature>
<accession>A0A8R1HM07</accession>
<evidence type="ECO:0000313" key="3">
    <source>
        <dbReference type="Proteomes" id="UP000005237"/>
    </source>
</evidence>
<dbReference type="InterPro" id="IPR010684">
    <property type="entry name" value="RNA_pol_II_trans_fac_SIII_A"/>
</dbReference>
<reference evidence="2" key="2">
    <citation type="submission" date="2022-06" db="UniProtKB">
        <authorList>
            <consortium name="EnsemblMetazoa"/>
        </authorList>
    </citation>
    <scope>IDENTIFICATION</scope>
    <source>
        <strain evidence="2">DF5081</strain>
    </source>
</reference>
<dbReference type="GO" id="GO:0006368">
    <property type="term" value="P:transcription elongation by RNA polymerase II"/>
    <property type="evidence" value="ECO:0007669"/>
    <property type="project" value="InterPro"/>
</dbReference>
<reference evidence="3" key="1">
    <citation type="submission" date="2010-08" db="EMBL/GenBank/DDBJ databases">
        <authorList>
            <consortium name="Caenorhabditis japonica Sequencing Consortium"/>
            <person name="Wilson R.K."/>
        </authorList>
    </citation>
    <scope>NUCLEOTIDE SEQUENCE [LARGE SCALE GENOMIC DNA]</scope>
    <source>
        <strain evidence="3">DF5081</strain>
    </source>
</reference>
<evidence type="ECO:0000313" key="2">
    <source>
        <dbReference type="EnsemblMetazoa" id="CJA05658.1"/>
    </source>
</evidence>
<dbReference type="Gene3D" id="6.10.250.3180">
    <property type="match status" value="1"/>
</dbReference>
<dbReference type="GO" id="GO:0070449">
    <property type="term" value="C:elongin complex"/>
    <property type="evidence" value="ECO:0007669"/>
    <property type="project" value="InterPro"/>
</dbReference>
<proteinExistence type="predicted"/>
<evidence type="ECO:0000256" key="1">
    <source>
        <dbReference type="SAM" id="MobiDB-lite"/>
    </source>
</evidence>
<dbReference type="InterPro" id="IPR051870">
    <property type="entry name" value="Elongin-A_domain"/>
</dbReference>
<feature type="region of interest" description="Disordered" evidence="1">
    <location>
        <begin position="199"/>
        <end position="239"/>
    </location>
</feature>
<feature type="compositionally biased region" description="Acidic residues" evidence="1">
    <location>
        <begin position="154"/>
        <end position="163"/>
    </location>
</feature>
<name>A0A8R1HM07_CAEJA</name>